<dbReference type="Proteomes" id="UP000326759">
    <property type="component" value="Unassembled WGS sequence"/>
</dbReference>
<dbReference type="EMBL" id="SEYY01020343">
    <property type="protein sequence ID" value="KAB7497384.1"/>
    <property type="molecule type" value="Genomic_DNA"/>
</dbReference>
<organism evidence="1 2">
    <name type="scientific">Armadillidium nasatum</name>
    <dbReference type="NCBI Taxonomy" id="96803"/>
    <lineage>
        <taxon>Eukaryota</taxon>
        <taxon>Metazoa</taxon>
        <taxon>Ecdysozoa</taxon>
        <taxon>Arthropoda</taxon>
        <taxon>Crustacea</taxon>
        <taxon>Multicrustacea</taxon>
        <taxon>Malacostraca</taxon>
        <taxon>Eumalacostraca</taxon>
        <taxon>Peracarida</taxon>
        <taxon>Isopoda</taxon>
        <taxon>Oniscidea</taxon>
        <taxon>Crinocheta</taxon>
        <taxon>Armadillidiidae</taxon>
        <taxon>Armadillidium</taxon>
    </lineage>
</organism>
<gene>
    <name evidence="1" type="ORF">Anas_06515</name>
</gene>
<evidence type="ECO:0000313" key="1">
    <source>
        <dbReference type="EMBL" id="KAB7497384.1"/>
    </source>
</evidence>
<sequence>MLHLNEISVNDIRQKLEIEGNFDDSLIVVGDVYVAQELRAEKLNGRKTKDLYDLLLRNEKLQLLNRDIIFDDLNIYGSVKTSDLTAGNATILKRKAAFALRALEKNFISEYMIWDSIETESVNVMGLVNKFKLYDLVEDSVFASDPSTVFVKGPKYFLNGFHVDGDLESDSINGIDLRRNLFSRTEFQVIYDNAHFEHLNHQNVFIESFNGIDISRFNYAQKREKIVINEPLTFKGFVHVSSLKLGQGYLGGINAKRVLDDAVDLRAGKIIISGKKTFVQPPTFTNLNVVRLNNELLPKLNKNFNDMVFDYIVVNGTLMVTKMKTKNLVTKNQKSLLSPSHLRSEFLLTDKVLNPLIFEDLIVYGNISTSRVNGYILEDDFLTKTTNQSLWSRFNISSMLTRDVFVDGLVNGFKIPDGSIIQESTKVISASVVQNGSLHIPGSLFVKGQFGDRKIKISDLIILTEDSHFNGLLSFHSPLVTTFIKAVDEDSTLNGMTLLTLDARLRSFRQLLSLQNISKPVNSSNPFLEAMKNTWSSECLKTKMLQHSLSEAFIEPHSFVLSSVQQFETPNATRFFDQPMKSNEKPAPVLIFKVFLLAVGSSEGKCENKGSSLWSFDLNTLKMERIQELKSAVNAIAIKIDRTSYVYWNYGHHNSLMSFSDGRLELTRPDGNPLPEIKLCKVFMKPGGGRLIISYFDDILDIVDDNERRAIFLPNVVGIEIVRTTHNEIIFLVSKLKFGLTGESHLLEAYLYERMNLFFISSLPLESSSLILNLETPKYDYDHAMIFALSANHPRILTLGGFPFIKTWRDFPSKLKNSLWAYDFIDSDNNFYLCYGDQSQIYTIRLERQGVKYYGPVWLL</sequence>
<dbReference type="AlphaFoldDB" id="A0A5N5ST44"/>
<evidence type="ECO:0000313" key="2">
    <source>
        <dbReference type="Proteomes" id="UP000326759"/>
    </source>
</evidence>
<protein>
    <submittedName>
        <fullName evidence="1">Uncharacterized protein</fullName>
    </submittedName>
</protein>
<reference evidence="1 2" key="1">
    <citation type="journal article" date="2019" name="PLoS Biol.">
        <title>Sex chromosomes control vertical transmission of feminizing Wolbachia symbionts in an isopod.</title>
        <authorList>
            <person name="Becking T."/>
            <person name="Chebbi M.A."/>
            <person name="Giraud I."/>
            <person name="Moumen B."/>
            <person name="Laverre T."/>
            <person name="Caubet Y."/>
            <person name="Peccoud J."/>
            <person name="Gilbert C."/>
            <person name="Cordaux R."/>
        </authorList>
    </citation>
    <scope>NUCLEOTIDE SEQUENCE [LARGE SCALE GENOMIC DNA]</scope>
    <source>
        <strain evidence="1">ANa2</strain>
        <tissue evidence="1">Whole body excluding digestive tract and cuticle</tissue>
    </source>
</reference>
<keyword evidence="2" id="KW-1185">Reference proteome</keyword>
<name>A0A5N5ST44_9CRUS</name>
<comment type="caution">
    <text evidence="1">The sequence shown here is derived from an EMBL/GenBank/DDBJ whole genome shotgun (WGS) entry which is preliminary data.</text>
</comment>
<accession>A0A5N5ST44</accession>
<dbReference type="OrthoDB" id="6022258at2759"/>
<proteinExistence type="predicted"/>